<keyword evidence="2" id="KW-0812">Transmembrane</keyword>
<protein>
    <recommendedName>
        <fullName evidence="3">Thioredoxin-like fold domain-containing protein</fullName>
    </recommendedName>
</protein>
<accession>A0A7L5AHF3</accession>
<dbReference type="EMBL" id="CP017146">
    <property type="protein sequence ID" value="QHO69185.1"/>
    <property type="molecule type" value="Genomic_DNA"/>
</dbReference>
<dbReference type="OrthoDB" id="117402at2"/>
<dbReference type="InterPro" id="IPR036249">
    <property type="entry name" value="Thioredoxin-like_sf"/>
</dbReference>
<dbReference type="Gene3D" id="3.40.30.10">
    <property type="entry name" value="Glutaredoxin"/>
    <property type="match status" value="1"/>
</dbReference>
<evidence type="ECO:0000256" key="1">
    <source>
        <dbReference type="SAM" id="MobiDB-lite"/>
    </source>
</evidence>
<dbReference type="Pfam" id="PF13462">
    <property type="entry name" value="Thioredoxin_4"/>
    <property type="match status" value="1"/>
</dbReference>
<evidence type="ECO:0000256" key="2">
    <source>
        <dbReference type="SAM" id="Phobius"/>
    </source>
</evidence>
<organism evidence="4 5">
    <name type="scientific">Marisediminicola antarctica</name>
    <dbReference type="NCBI Taxonomy" id="674079"/>
    <lineage>
        <taxon>Bacteria</taxon>
        <taxon>Bacillati</taxon>
        <taxon>Actinomycetota</taxon>
        <taxon>Actinomycetes</taxon>
        <taxon>Micrococcales</taxon>
        <taxon>Microbacteriaceae</taxon>
        <taxon>Marisediminicola</taxon>
    </lineage>
</organism>
<feature type="compositionally biased region" description="Polar residues" evidence="1">
    <location>
        <begin position="1"/>
        <end position="13"/>
    </location>
</feature>
<dbReference type="KEGG" id="mant:BHD05_05495"/>
<feature type="region of interest" description="Disordered" evidence="1">
    <location>
        <begin position="288"/>
        <end position="307"/>
    </location>
</feature>
<dbReference type="CDD" id="cd02972">
    <property type="entry name" value="DsbA_family"/>
    <property type="match status" value="1"/>
</dbReference>
<feature type="domain" description="Thioredoxin-like fold" evidence="3">
    <location>
        <begin position="113"/>
        <end position="274"/>
    </location>
</feature>
<reference evidence="4 5" key="1">
    <citation type="submission" date="2016-09" db="EMBL/GenBank/DDBJ databases">
        <title>Complete genome sequence of microbes from the polar regions.</title>
        <authorList>
            <person name="Liao L."/>
            <person name="Chen B."/>
        </authorList>
    </citation>
    <scope>NUCLEOTIDE SEQUENCE [LARGE SCALE GENOMIC DNA]</scope>
    <source>
        <strain evidence="4 5">ZS314</strain>
    </source>
</reference>
<sequence length="307" mass="32683">MTNDGTGEGQLSKNQRRAAAREKARALRESQKKRERRGRLILQGGLILASLAIVATVTLVIINSIQPPASGPLNMASDGVLIGENFEVERTPALEAGEEPIASTPDPESEALEIQVWVDYQCPVCAIFDETNGEQIETLVEEGAATLEIHPVAILDRASLGSRYSSRSMNAAGCVANYAPNHFLAFNTALFENQPEEQTAGLDDEQLIELARDAGVAQPSSVADCIEEDRFESWTASVTERAVSNPDLLNEQGQFGTPTVLVNGVRYTGAPNDATAFAQFIAEADGAVFSEKSSSSPSPSPAPSPAP</sequence>
<evidence type="ECO:0000259" key="3">
    <source>
        <dbReference type="Pfam" id="PF13462"/>
    </source>
</evidence>
<feature type="transmembrane region" description="Helical" evidence="2">
    <location>
        <begin position="40"/>
        <end position="62"/>
    </location>
</feature>
<keyword evidence="5" id="KW-1185">Reference proteome</keyword>
<dbReference type="Proteomes" id="UP000464507">
    <property type="component" value="Chromosome"/>
</dbReference>
<evidence type="ECO:0000313" key="4">
    <source>
        <dbReference type="EMBL" id="QHO69185.1"/>
    </source>
</evidence>
<proteinExistence type="predicted"/>
<feature type="region of interest" description="Disordered" evidence="1">
    <location>
        <begin position="1"/>
        <end position="31"/>
    </location>
</feature>
<dbReference type="SUPFAM" id="SSF52833">
    <property type="entry name" value="Thioredoxin-like"/>
    <property type="match status" value="1"/>
</dbReference>
<keyword evidence="2" id="KW-1133">Transmembrane helix</keyword>
<gene>
    <name evidence="4" type="ORF">BHD05_05495</name>
</gene>
<dbReference type="InterPro" id="IPR012336">
    <property type="entry name" value="Thioredoxin-like_fold"/>
</dbReference>
<name>A0A7L5AHF3_9MICO</name>
<feature type="compositionally biased region" description="Basic and acidic residues" evidence="1">
    <location>
        <begin position="19"/>
        <end position="31"/>
    </location>
</feature>
<dbReference type="AlphaFoldDB" id="A0A7L5AHF3"/>
<dbReference type="RefSeq" id="WP_161885548.1">
    <property type="nucleotide sequence ID" value="NZ_CP017146.1"/>
</dbReference>
<evidence type="ECO:0000313" key="5">
    <source>
        <dbReference type="Proteomes" id="UP000464507"/>
    </source>
</evidence>
<feature type="compositionally biased region" description="Pro residues" evidence="1">
    <location>
        <begin position="298"/>
        <end position="307"/>
    </location>
</feature>
<keyword evidence="2" id="KW-0472">Membrane</keyword>